<reference evidence="1 2" key="1">
    <citation type="journal article" date="2019" name="Nat. Ecol. Evol.">
        <title>Megaphylogeny resolves global patterns of mushroom evolution.</title>
        <authorList>
            <person name="Varga T."/>
            <person name="Krizsan K."/>
            <person name="Foldi C."/>
            <person name="Dima B."/>
            <person name="Sanchez-Garcia M."/>
            <person name="Sanchez-Ramirez S."/>
            <person name="Szollosi G.J."/>
            <person name="Szarkandi J.G."/>
            <person name="Papp V."/>
            <person name="Albert L."/>
            <person name="Andreopoulos W."/>
            <person name="Angelini C."/>
            <person name="Antonin V."/>
            <person name="Barry K.W."/>
            <person name="Bougher N.L."/>
            <person name="Buchanan P."/>
            <person name="Buyck B."/>
            <person name="Bense V."/>
            <person name="Catcheside P."/>
            <person name="Chovatia M."/>
            <person name="Cooper J."/>
            <person name="Damon W."/>
            <person name="Desjardin D."/>
            <person name="Finy P."/>
            <person name="Geml J."/>
            <person name="Haridas S."/>
            <person name="Hughes K."/>
            <person name="Justo A."/>
            <person name="Karasinski D."/>
            <person name="Kautmanova I."/>
            <person name="Kiss B."/>
            <person name="Kocsube S."/>
            <person name="Kotiranta H."/>
            <person name="LaButti K.M."/>
            <person name="Lechner B.E."/>
            <person name="Liimatainen K."/>
            <person name="Lipzen A."/>
            <person name="Lukacs Z."/>
            <person name="Mihaltcheva S."/>
            <person name="Morgado L.N."/>
            <person name="Niskanen T."/>
            <person name="Noordeloos M.E."/>
            <person name="Ohm R.A."/>
            <person name="Ortiz-Santana B."/>
            <person name="Ovrebo C."/>
            <person name="Racz N."/>
            <person name="Riley R."/>
            <person name="Savchenko A."/>
            <person name="Shiryaev A."/>
            <person name="Soop K."/>
            <person name="Spirin V."/>
            <person name="Szebenyi C."/>
            <person name="Tomsovsky M."/>
            <person name="Tulloss R.E."/>
            <person name="Uehling J."/>
            <person name="Grigoriev I.V."/>
            <person name="Vagvolgyi C."/>
            <person name="Papp T."/>
            <person name="Martin F.M."/>
            <person name="Miettinen O."/>
            <person name="Hibbett D.S."/>
            <person name="Nagy L.G."/>
        </authorList>
    </citation>
    <scope>NUCLEOTIDE SEQUENCE [LARGE SCALE GENOMIC DNA]</scope>
    <source>
        <strain evidence="1 2">HHB13444</strain>
    </source>
</reference>
<evidence type="ECO:0000313" key="2">
    <source>
        <dbReference type="Proteomes" id="UP000308197"/>
    </source>
</evidence>
<protein>
    <submittedName>
        <fullName evidence="1">Uncharacterized protein</fullName>
    </submittedName>
</protein>
<accession>A0A5C3PCN4</accession>
<dbReference type="AlphaFoldDB" id="A0A5C3PCN4"/>
<keyword evidence="2" id="KW-1185">Reference proteome</keyword>
<organism evidence="1 2">
    <name type="scientific">Polyporus arcularius HHB13444</name>
    <dbReference type="NCBI Taxonomy" id="1314778"/>
    <lineage>
        <taxon>Eukaryota</taxon>
        <taxon>Fungi</taxon>
        <taxon>Dikarya</taxon>
        <taxon>Basidiomycota</taxon>
        <taxon>Agaricomycotina</taxon>
        <taxon>Agaricomycetes</taxon>
        <taxon>Polyporales</taxon>
        <taxon>Polyporaceae</taxon>
        <taxon>Polyporus</taxon>
    </lineage>
</organism>
<name>A0A5C3PCN4_9APHY</name>
<dbReference type="Proteomes" id="UP000308197">
    <property type="component" value="Unassembled WGS sequence"/>
</dbReference>
<proteinExistence type="predicted"/>
<dbReference type="InParanoid" id="A0A5C3PCN4"/>
<dbReference type="EMBL" id="ML211222">
    <property type="protein sequence ID" value="TFK85990.1"/>
    <property type="molecule type" value="Genomic_DNA"/>
</dbReference>
<gene>
    <name evidence="1" type="ORF">K466DRAFT_587635</name>
</gene>
<sequence length="59" mass="6587">MRRSRELQQSLLTGRPCACCSMKTRRQGRGPEYLATSAASMLQPISPDGDGREWMTCLP</sequence>
<evidence type="ECO:0000313" key="1">
    <source>
        <dbReference type="EMBL" id="TFK85990.1"/>
    </source>
</evidence>